<sequence>MVNILYAHYGEEWIRGSEQCLLNLLDHIDKRHFQPIVWSNNQVLCQRTEAMQIATHHDTFSLLGYGYRDKASFWQWGKLVTRAVKLIRRHQIGLIHVNSAGPCQWLVFAAKLCQVPLVTQLHSPYILSERFYSGCYASSKIIAVSHAVSHDILADGYPHKQLAVIHNGIAALPASLHSPYWVREQLGLSPETRLFATVGSLIHRKGIDRLINALAQLHRQGEKRHTQGEQLHLLVIGDGPLKKQLQDIAKQQQVDHLVTWAGEQRDVYQWLSGGIDGFVSGAREEAFGLVVAEAALAKLPVIAPNIGGIPEFVAHQHSALLYDDDQGLLQCWSDLLTDFDTLAPTLSANAQQTVAHNLTLDNNANKIERVYHHVLSEPAQNHVKLSRCLLPLKIYLAKRQSSGASHA</sequence>
<name>A0ABN8DSE3_9VIBR</name>
<dbReference type="EMBL" id="CAKLCM010000003">
    <property type="protein sequence ID" value="CAH0529964.1"/>
    <property type="molecule type" value="Genomic_DNA"/>
</dbReference>
<dbReference type="Gene3D" id="3.40.50.2000">
    <property type="entry name" value="Glycogen Phosphorylase B"/>
    <property type="match status" value="2"/>
</dbReference>
<evidence type="ECO:0000259" key="2">
    <source>
        <dbReference type="Pfam" id="PF13439"/>
    </source>
</evidence>
<keyword evidence="3" id="KW-0808">Transferase</keyword>
<feature type="domain" description="Glycosyl transferase family 1" evidence="1">
    <location>
        <begin position="183"/>
        <end position="324"/>
    </location>
</feature>
<proteinExistence type="predicted"/>
<accession>A0ABN8DSE3</accession>
<dbReference type="GO" id="GO:0102710">
    <property type="term" value="F:D-inositol-3-phosphate glycosyltransferase activity"/>
    <property type="evidence" value="ECO:0007669"/>
    <property type="project" value="UniProtKB-EC"/>
</dbReference>
<dbReference type="PANTHER" id="PTHR45947:SF3">
    <property type="entry name" value="SULFOQUINOVOSYL TRANSFERASE SQD2"/>
    <property type="match status" value="1"/>
</dbReference>
<dbReference type="RefSeq" id="WP_237486488.1">
    <property type="nucleotide sequence ID" value="NZ_CAKLCM010000003.1"/>
</dbReference>
<dbReference type="InterPro" id="IPR050194">
    <property type="entry name" value="Glycosyltransferase_grp1"/>
</dbReference>
<dbReference type="Proteomes" id="UP000838160">
    <property type="component" value="Unassembled WGS sequence"/>
</dbReference>
<feature type="domain" description="Glycosyltransferase subfamily 4-like N-terminal" evidence="2">
    <location>
        <begin position="15"/>
        <end position="169"/>
    </location>
</feature>
<dbReference type="Pfam" id="PF00534">
    <property type="entry name" value="Glycos_transf_1"/>
    <property type="match status" value="1"/>
</dbReference>
<dbReference type="InterPro" id="IPR001296">
    <property type="entry name" value="Glyco_trans_1"/>
</dbReference>
<protein>
    <submittedName>
        <fullName evidence="3">D-inositol-3-phosphate glycosyltransferase</fullName>
        <ecNumber evidence="3">2.4.1.250</ecNumber>
    </submittedName>
</protein>
<keyword evidence="3" id="KW-0328">Glycosyltransferase</keyword>
<evidence type="ECO:0000313" key="3">
    <source>
        <dbReference type="EMBL" id="CAH0529964.1"/>
    </source>
</evidence>
<evidence type="ECO:0000259" key="1">
    <source>
        <dbReference type="Pfam" id="PF00534"/>
    </source>
</evidence>
<organism evidence="3 4">
    <name type="scientific">Vibrio hippocampi</name>
    <dbReference type="NCBI Taxonomy" id="654686"/>
    <lineage>
        <taxon>Bacteria</taxon>
        <taxon>Pseudomonadati</taxon>
        <taxon>Pseudomonadota</taxon>
        <taxon>Gammaproteobacteria</taxon>
        <taxon>Vibrionales</taxon>
        <taxon>Vibrionaceae</taxon>
        <taxon>Vibrio</taxon>
    </lineage>
</organism>
<evidence type="ECO:0000313" key="4">
    <source>
        <dbReference type="Proteomes" id="UP000838160"/>
    </source>
</evidence>
<dbReference type="InterPro" id="IPR028098">
    <property type="entry name" value="Glyco_trans_4-like_N"/>
</dbReference>
<keyword evidence="4" id="KW-1185">Reference proteome</keyword>
<reference evidence="3" key="1">
    <citation type="submission" date="2021-12" db="EMBL/GenBank/DDBJ databases">
        <authorList>
            <person name="Rodrigo-Torres L."/>
            <person name="Arahal R. D."/>
            <person name="Lucena T."/>
        </authorList>
    </citation>
    <scope>NUCLEOTIDE SEQUENCE</scope>
    <source>
        <strain evidence="3">CECT 8226</strain>
    </source>
</reference>
<dbReference type="EC" id="2.4.1.250" evidence="3"/>
<dbReference type="CDD" id="cd03811">
    <property type="entry name" value="GT4_GT28_WabH-like"/>
    <property type="match status" value="1"/>
</dbReference>
<comment type="caution">
    <text evidence="3">The sequence shown here is derived from an EMBL/GenBank/DDBJ whole genome shotgun (WGS) entry which is preliminary data.</text>
</comment>
<dbReference type="SUPFAM" id="SSF53756">
    <property type="entry name" value="UDP-Glycosyltransferase/glycogen phosphorylase"/>
    <property type="match status" value="1"/>
</dbReference>
<dbReference type="Pfam" id="PF13439">
    <property type="entry name" value="Glyco_transf_4"/>
    <property type="match status" value="1"/>
</dbReference>
<gene>
    <name evidence="3" type="primary">mshA_1</name>
    <name evidence="3" type="ORF">VHP8226_03690</name>
</gene>
<dbReference type="PANTHER" id="PTHR45947">
    <property type="entry name" value="SULFOQUINOVOSYL TRANSFERASE SQD2"/>
    <property type="match status" value="1"/>
</dbReference>